<organism evidence="1 2">
    <name type="scientific">Thelohanellus kitauei</name>
    <name type="common">Myxosporean</name>
    <dbReference type="NCBI Taxonomy" id="669202"/>
    <lineage>
        <taxon>Eukaryota</taxon>
        <taxon>Metazoa</taxon>
        <taxon>Cnidaria</taxon>
        <taxon>Myxozoa</taxon>
        <taxon>Myxosporea</taxon>
        <taxon>Bivalvulida</taxon>
        <taxon>Platysporina</taxon>
        <taxon>Myxobolidae</taxon>
        <taxon>Thelohanellus</taxon>
    </lineage>
</organism>
<protein>
    <submittedName>
        <fullName evidence="1">Uncharacterized protein</fullName>
    </submittedName>
</protein>
<name>A0A0C2NGA0_THEKT</name>
<dbReference type="AlphaFoldDB" id="A0A0C2NGA0"/>
<proteinExistence type="predicted"/>
<sequence length="124" mass="13999">MFENSSWGGQNIVECLTLLTPGIFGCEIPQIVQKILIHSVSGYQERYFTADIASKFNWLYISCICKIAYDKHDDGCVRDCCSNFKIVHACNLVKSSLLNHAIVAETLDDTALSSNRYTLERQNE</sequence>
<dbReference type="EMBL" id="JWZT01001031">
    <property type="protein sequence ID" value="KII73032.1"/>
    <property type="molecule type" value="Genomic_DNA"/>
</dbReference>
<comment type="caution">
    <text evidence="1">The sequence shown here is derived from an EMBL/GenBank/DDBJ whole genome shotgun (WGS) entry which is preliminary data.</text>
</comment>
<evidence type="ECO:0000313" key="1">
    <source>
        <dbReference type="EMBL" id="KII73032.1"/>
    </source>
</evidence>
<keyword evidence="2" id="KW-1185">Reference proteome</keyword>
<gene>
    <name evidence="1" type="ORF">RF11_09412</name>
</gene>
<reference evidence="1 2" key="1">
    <citation type="journal article" date="2014" name="Genome Biol. Evol.">
        <title>The genome of the myxosporean Thelohanellus kitauei shows adaptations to nutrient acquisition within its fish host.</title>
        <authorList>
            <person name="Yang Y."/>
            <person name="Xiong J."/>
            <person name="Zhou Z."/>
            <person name="Huo F."/>
            <person name="Miao W."/>
            <person name="Ran C."/>
            <person name="Liu Y."/>
            <person name="Zhang J."/>
            <person name="Feng J."/>
            <person name="Wang M."/>
            <person name="Wang M."/>
            <person name="Wang L."/>
            <person name="Yao B."/>
        </authorList>
    </citation>
    <scope>NUCLEOTIDE SEQUENCE [LARGE SCALE GENOMIC DNA]</scope>
    <source>
        <strain evidence="1">Wuqing</strain>
    </source>
</reference>
<dbReference type="Proteomes" id="UP000031668">
    <property type="component" value="Unassembled WGS sequence"/>
</dbReference>
<accession>A0A0C2NGA0</accession>
<evidence type="ECO:0000313" key="2">
    <source>
        <dbReference type="Proteomes" id="UP000031668"/>
    </source>
</evidence>